<evidence type="ECO:0000259" key="1">
    <source>
        <dbReference type="Pfam" id="PF01261"/>
    </source>
</evidence>
<gene>
    <name evidence="3" type="ORF">JI62_05930</name>
    <name evidence="2" type="ORF">JI62_10145</name>
</gene>
<dbReference type="PANTHER" id="PTHR12110">
    <property type="entry name" value="HYDROXYPYRUVATE ISOMERASE"/>
    <property type="match status" value="1"/>
</dbReference>
<dbReference type="Pfam" id="PF01261">
    <property type="entry name" value="AP_endonuc_2"/>
    <property type="match status" value="1"/>
</dbReference>
<dbReference type="InterPro" id="IPR013022">
    <property type="entry name" value="Xyl_isomerase-like_TIM-brl"/>
</dbReference>
<name>A0A246RZS9_9GAMM</name>
<feature type="non-terminal residue" evidence="2">
    <location>
        <position position="93"/>
    </location>
</feature>
<dbReference type="SUPFAM" id="SSF51658">
    <property type="entry name" value="Xylose isomerase-like"/>
    <property type="match status" value="1"/>
</dbReference>
<dbReference type="OrthoDB" id="9780241at2"/>
<dbReference type="Gene3D" id="3.20.20.150">
    <property type="entry name" value="Divalent-metal-dependent TIM barrel enzymes"/>
    <property type="match status" value="1"/>
</dbReference>
<accession>A0A246RZS9</accession>
<sequence length="93" mass="10356">MYSSIATVCLSGSLEEKVDAIAQAGFEGLELFENDLTAFTGTPREAGELIRSRGLKLVTLQPFRDFEGLQGRARERAFDRAEHKFDLMEELGT</sequence>
<organism evidence="2 4">
    <name type="scientific">Halomonas campaniensis</name>
    <dbReference type="NCBI Taxonomy" id="213554"/>
    <lineage>
        <taxon>Bacteria</taxon>
        <taxon>Pseudomonadati</taxon>
        <taxon>Pseudomonadota</taxon>
        <taxon>Gammaproteobacteria</taxon>
        <taxon>Oceanospirillales</taxon>
        <taxon>Halomonadaceae</taxon>
        <taxon>Halomonas</taxon>
    </lineage>
</organism>
<evidence type="ECO:0000313" key="4">
    <source>
        <dbReference type="Proteomes" id="UP000197334"/>
    </source>
</evidence>
<evidence type="ECO:0000313" key="3">
    <source>
        <dbReference type="EMBL" id="OWV30621.1"/>
    </source>
</evidence>
<dbReference type="PANTHER" id="PTHR12110:SF21">
    <property type="entry name" value="XYLOSE ISOMERASE-LIKE TIM BARREL DOMAIN-CONTAINING PROTEIN"/>
    <property type="match status" value="1"/>
</dbReference>
<reference evidence="2 4" key="1">
    <citation type="submission" date="2014-08" db="EMBL/GenBank/DDBJ databases">
        <title>Draft genome sequence of a novel L-asparaginase producing marine bacterium, Halomonas campaniensis.</title>
        <authorList>
            <person name="Sundarakrishnan B."/>
            <person name="Moushumi Priya A."/>
            <person name="Raman G."/>
            <person name="Sakthivel N."/>
            <person name="Park S."/>
            <person name="Jayachandran S."/>
        </authorList>
    </citation>
    <scope>NUCLEOTIDE SEQUENCE [LARGE SCALE GENOMIC DNA]</scope>
    <source>
        <strain evidence="2 4">SK03</strain>
    </source>
</reference>
<keyword evidence="4" id="KW-1185">Reference proteome</keyword>
<feature type="domain" description="Xylose isomerase-like TIM barrel" evidence="1">
    <location>
        <begin position="18"/>
        <end position="92"/>
    </location>
</feature>
<comment type="caution">
    <text evidence="2">The sequence shown here is derived from an EMBL/GenBank/DDBJ whole genome shotgun (WGS) entry which is preliminary data.</text>
</comment>
<dbReference type="AlphaFoldDB" id="A0A246RZS9"/>
<dbReference type="EMBL" id="JPUA01000028">
    <property type="protein sequence ID" value="OWV29621.1"/>
    <property type="molecule type" value="Genomic_DNA"/>
</dbReference>
<dbReference type="Proteomes" id="UP000197334">
    <property type="component" value="Unassembled WGS sequence"/>
</dbReference>
<dbReference type="InterPro" id="IPR036237">
    <property type="entry name" value="Xyl_isomerase-like_sf"/>
</dbReference>
<protein>
    <recommendedName>
        <fullName evidence="1">Xylose isomerase-like TIM barrel domain-containing protein</fullName>
    </recommendedName>
</protein>
<evidence type="ECO:0000313" key="2">
    <source>
        <dbReference type="EMBL" id="OWV29621.1"/>
    </source>
</evidence>
<proteinExistence type="predicted"/>
<dbReference type="InterPro" id="IPR050312">
    <property type="entry name" value="IolE/XylAMocC-like"/>
</dbReference>
<dbReference type="RefSeq" id="WP_141101302.1">
    <property type="nucleotide sequence ID" value="NZ_JPUA01000014.1"/>
</dbReference>
<dbReference type="EMBL" id="JPUA01000014">
    <property type="protein sequence ID" value="OWV30621.1"/>
    <property type="molecule type" value="Genomic_DNA"/>
</dbReference>